<protein>
    <submittedName>
        <fullName evidence="2">Uncharacterized protein</fullName>
    </submittedName>
</protein>
<comment type="caution">
    <text evidence="2">The sequence shown here is derived from an EMBL/GenBank/DDBJ whole genome shotgun (WGS) entry which is preliminary data.</text>
</comment>
<dbReference type="AlphaFoldDB" id="A0A5B7JL27"/>
<evidence type="ECO:0000313" key="3">
    <source>
        <dbReference type="Proteomes" id="UP000324222"/>
    </source>
</evidence>
<feature type="region of interest" description="Disordered" evidence="1">
    <location>
        <begin position="64"/>
        <end position="83"/>
    </location>
</feature>
<evidence type="ECO:0000256" key="1">
    <source>
        <dbReference type="SAM" id="MobiDB-lite"/>
    </source>
</evidence>
<accession>A0A5B7JL27</accession>
<gene>
    <name evidence="2" type="ORF">E2C01_092756</name>
</gene>
<sequence length="83" mass="9355">MSESATVHAYLATLLAKLYPTPDTTCYKPPPTQYSRSTHTHNHWARQGNQGPYFSFQRRNRKSLTLSGRDQDSIQDRGGTGIS</sequence>
<organism evidence="2 3">
    <name type="scientific">Portunus trituberculatus</name>
    <name type="common">Swimming crab</name>
    <name type="synonym">Neptunus trituberculatus</name>
    <dbReference type="NCBI Taxonomy" id="210409"/>
    <lineage>
        <taxon>Eukaryota</taxon>
        <taxon>Metazoa</taxon>
        <taxon>Ecdysozoa</taxon>
        <taxon>Arthropoda</taxon>
        <taxon>Crustacea</taxon>
        <taxon>Multicrustacea</taxon>
        <taxon>Malacostraca</taxon>
        <taxon>Eumalacostraca</taxon>
        <taxon>Eucarida</taxon>
        <taxon>Decapoda</taxon>
        <taxon>Pleocyemata</taxon>
        <taxon>Brachyura</taxon>
        <taxon>Eubrachyura</taxon>
        <taxon>Portunoidea</taxon>
        <taxon>Portunidae</taxon>
        <taxon>Portuninae</taxon>
        <taxon>Portunus</taxon>
    </lineage>
</organism>
<evidence type="ECO:0000313" key="2">
    <source>
        <dbReference type="EMBL" id="MPC97440.1"/>
    </source>
</evidence>
<dbReference type="EMBL" id="VSRR010109960">
    <property type="protein sequence ID" value="MPC97440.1"/>
    <property type="molecule type" value="Genomic_DNA"/>
</dbReference>
<name>A0A5B7JL27_PORTR</name>
<feature type="region of interest" description="Disordered" evidence="1">
    <location>
        <begin position="30"/>
        <end position="53"/>
    </location>
</feature>
<proteinExistence type="predicted"/>
<dbReference type="Proteomes" id="UP000324222">
    <property type="component" value="Unassembled WGS sequence"/>
</dbReference>
<keyword evidence="3" id="KW-1185">Reference proteome</keyword>
<reference evidence="2 3" key="1">
    <citation type="submission" date="2019-05" db="EMBL/GenBank/DDBJ databases">
        <title>Another draft genome of Portunus trituberculatus and its Hox gene families provides insights of decapod evolution.</title>
        <authorList>
            <person name="Jeong J.-H."/>
            <person name="Song I."/>
            <person name="Kim S."/>
            <person name="Choi T."/>
            <person name="Kim D."/>
            <person name="Ryu S."/>
            <person name="Kim W."/>
        </authorList>
    </citation>
    <scope>NUCLEOTIDE SEQUENCE [LARGE SCALE GENOMIC DNA]</scope>
    <source>
        <tissue evidence="2">Muscle</tissue>
    </source>
</reference>